<dbReference type="InterPro" id="IPR000994">
    <property type="entry name" value="Pept_M24"/>
</dbReference>
<dbReference type="EMBL" id="JXCE01000946">
    <property type="protein sequence ID" value="KPA35697.1"/>
    <property type="molecule type" value="Genomic_DNA"/>
</dbReference>
<dbReference type="SUPFAM" id="SSF53092">
    <property type="entry name" value="Creatinase/prolidase N-terminal domain"/>
    <property type="match status" value="1"/>
</dbReference>
<evidence type="ECO:0000313" key="5">
    <source>
        <dbReference type="Proteomes" id="UP000037904"/>
    </source>
</evidence>
<feature type="domain" description="Peptidase M24" evidence="2">
    <location>
        <begin position="155"/>
        <end position="370"/>
    </location>
</feature>
<evidence type="ECO:0000313" key="4">
    <source>
        <dbReference type="EMBL" id="KPA35697.1"/>
    </source>
</evidence>
<dbReference type="CDD" id="cd01066">
    <property type="entry name" value="APP_MetAP"/>
    <property type="match status" value="1"/>
</dbReference>
<accession>A0A0N1J282</accession>
<name>A0A0N1J282_FUSLA</name>
<keyword evidence="4" id="KW-0031">Aminopeptidase</keyword>
<gene>
    <name evidence="4" type="ORF">FLAG1_11589</name>
</gene>
<dbReference type="PANTHER" id="PTHR46112">
    <property type="entry name" value="AMINOPEPTIDASE"/>
    <property type="match status" value="1"/>
</dbReference>
<dbReference type="InterPro" id="IPR050659">
    <property type="entry name" value="Peptidase_M24B"/>
</dbReference>
<dbReference type="Gene3D" id="3.90.230.10">
    <property type="entry name" value="Creatinase/methionine aminopeptidase superfamily"/>
    <property type="match status" value="1"/>
</dbReference>
<evidence type="ECO:0000259" key="3">
    <source>
        <dbReference type="Pfam" id="PF01321"/>
    </source>
</evidence>
<dbReference type="Pfam" id="PF00557">
    <property type="entry name" value="Peptidase_M24"/>
    <property type="match status" value="1"/>
</dbReference>
<feature type="domain" description="Creatinase N-terminal" evidence="3">
    <location>
        <begin position="4"/>
        <end position="146"/>
    </location>
</feature>
<dbReference type="Proteomes" id="UP000037904">
    <property type="component" value="Unassembled WGS sequence"/>
</dbReference>
<proteinExistence type="predicted"/>
<dbReference type="SUPFAM" id="SSF55920">
    <property type="entry name" value="Creatinase/aminopeptidase"/>
    <property type="match status" value="1"/>
</dbReference>
<keyword evidence="4" id="KW-0378">Hydrolase</keyword>
<organism evidence="4 5">
    <name type="scientific">Fusarium langsethiae</name>
    <dbReference type="NCBI Taxonomy" id="179993"/>
    <lineage>
        <taxon>Eukaryota</taxon>
        <taxon>Fungi</taxon>
        <taxon>Dikarya</taxon>
        <taxon>Ascomycota</taxon>
        <taxon>Pezizomycotina</taxon>
        <taxon>Sordariomycetes</taxon>
        <taxon>Hypocreomycetidae</taxon>
        <taxon>Hypocreales</taxon>
        <taxon>Nectriaceae</taxon>
        <taxon>Fusarium</taxon>
    </lineage>
</organism>
<sequence length="383" mass="41699">MSSRVTRLKVSMAREGISVMVLSKPEHICYLTGFNATIWSHPAFAILAEDSAKPILLANALRKHKAENTPGVRINHFYGHWFGAEPTASNWPEALQILVAQGSSMGKRIGIERKFISLDFYDALTSALPDAKFVGVDDLLQECRSVKDEDEIANARIAAKIAGAGLAAAKERAHAGGSEYETFFAAKCAMYKLWSKTYPDADIHGFGSLEGGKFDGFDVWVLFGERKFMQTASPTSRRLEDGEAGSVLIWSVINGRHVELEDTVWKGELSNSEKTAIADANEIRGAVVELIRPGLPLSAPYEKACEMLAERGYTKPARIGHNVGLGPHEQGSIDGFAAGSFKAGMIVAIEPNANIRGRFKTQISRTYLVTSESCECLNPESDG</sequence>
<dbReference type="Pfam" id="PF01321">
    <property type="entry name" value="Creatinase_N"/>
    <property type="match status" value="1"/>
</dbReference>
<dbReference type="AlphaFoldDB" id="A0A0N1J282"/>
<dbReference type="PANTHER" id="PTHR46112:SF2">
    <property type="entry name" value="XAA-PRO AMINOPEPTIDASE P-RELATED"/>
    <property type="match status" value="1"/>
</dbReference>
<comment type="caution">
    <text evidence="4">The sequence shown here is derived from an EMBL/GenBank/DDBJ whole genome shotgun (WGS) entry which is preliminary data.</text>
</comment>
<dbReference type="InterPro" id="IPR029149">
    <property type="entry name" value="Creatin/AminoP/Spt16_N"/>
</dbReference>
<dbReference type="InterPro" id="IPR036005">
    <property type="entry name" value="Creatinase/aminopeptidase-like"/>
</dbReference>
<dbReference type="GO" id="GO:0004177">
    <property type="term" value="F:aminopeptidase activity"/>
    <property type="evidence" value="ECO:0007669"/>
    <property type="project" value="UniProtKB-KW"/>
</dbReference>
<keyword evidence="5" id="KW-1185">Reference proteome</keyword>
<dbReference type="InterPro" id="IPR000587">
    <property type="entry name" value="Creatinase_N"/>
</dbReference>
<evidence type="ECO:0000256" key="1">
    <source>
        <dbReference type="ARBA" id="ARBA00020658"/>
    </source>
</evidence>
<protein>
    <recommendedName>
        <fullName evidence="1">Probable Xaa-Pro aminopeptidase P</fullName>
    </recommendedName>
</protein>
<dbReference type="Gene3D" id="3.40.350.10">
    <property type="entry name" value="Creatinase/prolidase N-terminal domain"/>
    <property type="match status" value="1"/>
</dbReference>
<keyword evidence="4" id="KW-0645">Protease</keyword>
<evidence type="ECO:0000259" key="2">
    <source>
        <dbReference type="Pfam" id="PF00557"/>
    </source>
</evidence>
<reference evidence="4 5" key="1">
    <citation type="submission" date="2015-04" db="EMBL/GenBank/DDBJ databases">
        <title>The draft genome sequence of Fusarium langsethiae, a T-2/HT-2 mycotoxin producer.</title>
        <authorList>
            <person name="Lysoe E."/>
            <person name="Divon H.H."/>
            <person name="Terzi V."/>
            <person name="Orru L."/>
            <person name="Lamontanara A."/>
            <person name="Kolseth A.-K."/>
            <person name="Frandsen R.J."/>
            <person name="Nielsen K."/>
            <person name="Thrane U."/>
        </authorList>
    </citation>
    <scope>NUCLEOTIDE SEQUENCE [LARGE SCALE GENOMIC DNA]</scope>
    <source>
        <strain evidence="4 5">Fl201059</strain>
    </source>
</reference>